<comment type="subcellular location">
    <subcellularLocation>
        <location evidence="1">Mitochondrion</location>
    </subcellularLocation>
</comment>
<gene>
    <name evidence="7" type="ORF">SeLEV6574_g02583</name>
    <name evidence="8" type="ORF">SeMB42_g02097</name>
</gene>
<organism evidence="8 9">
    <name type="scientific">Synchytrium endobioticum</name>
    <dbReference type="NCBI Taxonomy" id="286115"/>
    <lineage>
        <taxon>Eukaryota</taxon>
        <taxon>Fungi</taxon>
        <taxon>Fungi incertae sedis</taxon>
        <taxon>Chytridiomycota</taxon>
        <taxon>Chytridiomycota incertae sedis</taxon>
        <taxon>Chytridiomycetes</taxon>
        <taxon>Synchytriales</taxon>
        <taxon>Synchytriaceae</taxon>
        <taxon>Synchytrium</taxon>
    </lineage>
</organism>
<dbReference type="InterPro" id="IPR019716">
    <property type="entry name" value="Ribosomal_mL53"/>
</dbReference>
<dbReference type="AlphaFoldDB" id="A0A507DIY6"/>
<reference evidence="9 10" key="1">
    <citation type="journal article" date="2019" name="Sci. Rep.">
        <title>Comparative genomics of chytrid fungi reveal insights into the obligate biotrophic and pathogenic lifestyle of Synchytrium endobioticum.</title>
        <authorList>
            <person name="van de Vossenberg B.T.L.H."/>
            <person name="Warris S."/>
            <person name="Nguyen H.D.T."/>
            <person name="van Gent-Pelzer M.P.E."/>
            <person name="Joly D.L."/>
            <person name="van de Geest H.C."/>
            <person name="Bonants P.J.M."/>
            <person name="Smith D.S."/>
            <person name="Levesque C.A."/>
            <person name="van der Lee T.A.J."/>
        </authorList>
    </citation>
    <scope>NUCLEOTIDE SEQUENCE [LARGE SCALE GENOMIC DNA]</scope>
    <source>
        <strain evidence="7 10">LEV6574</strain>
        <strain evidence="8 9">MB42</strain>
    </source>
</reference>
<accession>A0A507DIY6</accession>
<evidence type="ECO:0000313" key="7">
    <source>
        <dbReference type="EMBL" id="TPX47589.1"/>
    </source>
</evidence>
<dbReference type="PANTHER" id="PTHR28236:SF1">
    <property type="entry name" value="LARGE RIBOSOMAL SUBUNIT PROTEIN ML53"/>
    <property type="match status" value="1"/>
</dbReference>
<evidence type="ECO:0000313" key="10">
    <source>
        <dbReference type="Proteomes" id="UP000320475"/>
    </source>
</evidence>
<comment type="caution">
    <text evidence="8">The sequence shown here is derived from an EMBL/GenBank/DDBJ whole genome shotgun (WGS) entry which is preliminary data.</text>
</comment>
<evidence type="ECO:0000256" key="1">
    <source>
        <dbReference type="ARBA" id="ARBA00004173"/>
    </source>
</evidence>
<evidence type="ECO:0000256" key="6">
    <source>
        <dbReference type="ARBA" id="ARBA00035180"/>
    </source>
</evidence>
<dbReference type="VEuPathDB" id="FungiDB:SeMB42_g02097"/>
<keyword evidence="4" id="KW-0496">Mitochondrion</keyword>
<dbReference type="Pfam" id="PF10780">
    <property type="entry name" value="MRP_L53"/>
    <property type="match status" value="1"/>
</dbReference>
<dbReference type="OrthoDB" id="4136894at2759"/>
<dbReference type="Proteomes" id="UP000317494">
    <property type="component" value="Unassembled WGS sequence"/>
</dbReference>
<dbReference type="STRING" id="286115.A0A507DIY6"/>
<dbReference type="InterPro" id="IPR042776">
    <property type="entry name" value="Ribosomal_mL53_fung"/>
</dbReference>
<name>A0A507DIY6_9FUNG</name>
<keyword evidence="3" id="KW-0689">Ribosomal protein</keyword>
<dbReference type="EMBL" id="QEAM01000074">
    <property type="protein sequence ID" value="TPX47589.1"/>
    <property type="molecule type" value="Genomic_DNA"/>
</dbReference>
<keyword evidence="5" id="KW-0687">Ribonucleoprotein</keyword>
<evidence type="ECO:0000256" key="3">
    <source>
        <dbReference type="ARBA" id="ARBA00022980"/>
    </source>
</evidence>
<evidence type="ECO:0000256" key="5">
    <source>
        <dbReference type="ARBA" id="ARBA00023274"/>
    </source>
</evidence>
<dbReference type="EMBL" id="QEAN01000061">
    <property type="protein sequence ID" value="TPX50868.1"/>
    <property type="molecule type" value="Genomic_DNA"/>
</dbReference>
<evidence type="ECO:0000256" key="2">
    <source>
        <dbReference type="ARBA" id="ARBA00005557"/>
    </source>
</evidence>
<evidence type="ECO:0000256" key="4">
    <source>
        <dbReference type="ARBA" id="ARBA00023128"/>
    </source>
</evidence>
<dbReference type="PANTHER" id="PTHR28236">
    <property type="entry name" value="54S RIBOSOMAL PROTEIN L44, MITOCHONDRIAL"/>
    <property type="match status" value="1"/>
</dbReference>
<dbReference type="GO" id="GO:0005762">
    <property type="term" value="C:mitochondrial large ribosomal subunit"/>
    <property type="evidence" value="ECO:0007669"/>
    <property type="project" value="TreeGrafter"/>
</dbReference>
<keyword evidence="9" id="KW-1185">Reference proteome</keyword>
<dbReference type="GO" id="GO:0003735">
    <property type="term" value="F:structural constituent of ribosome"/>
    <property type="evidence" value="ECO:0007669"/>
    <property type="project" value="TreeGrafter"/>
</dbReference>
<evidence type="ECO:0000313" key="8">
    <source>
        <dbReference type="EMBL" id="TPX50868.1"/>
    </source>
</evidence>
<sequence length="95" mass="10728">MLKFIEKVTVRSSPSVRSARTFLDSLYPDKNRAQNPKCVISVNISDSIETPSIEVIYKDKKSIKLDPSSMSAAEILKDINQHSRKLQMMEDINAS</sequence>
<comment type="similarity">
    <text evidence="2">Belongs to the mitochondrion-specific ribosomal protein mL53 family.</text>
</comment>
<proteinExistence type="inferred from homology"/>
<protein>
    <recommendedName>
        <fullName evidence="6">Large ribosomal subunit protein mL53</fullName>
    </recommendedName>
</protein>
<dbReference type="Gene3D" id="3.40.30.10">
    <property type="entry name" value="Glutaredoxin"/>
    <property type="match status" value="1"/>
</dbReference>
<evidence type="ECO:0000313" key="9">
    <source>
        <dbReference type="Proteomes" id="UP000317494"/>
    </source>
</evidence>
<dbReference type="Proteomes" id="UP000320475">
    <property type="component" value="Unassembled WGS sequence"/>
</dbReference>